<sequence length="417" mass="47070">MRKKQLCHTPEEFTPSASGGIIRKHYQFELITPMFGGDAESWKLDLKNPVRGQSVKGQLRFWWRTMQNINDHSLLLDTENSVWGGKTADYKNGSKSKVLLSISEVEIGDKVCAEMANKYAVKDDVMPTNVLFPITSLVKNLESIYFITKMKFTLNISFPESKKNEIINTLKLWTLLGGIGARTRRGTGSIYCKELLEGLESQKDILSFFKDAASGETDDLEYSRIAGVKFFSQTINSGDTAKIWHSFLESYGKFRQDRPQGKPPGRSYWPEPDAIRLITGQFPDVHTPVHPDGKWFPRAAFGLPILTKFTGDNEPGNGNNINLEPDIGTGERYPSPVILKVIRLNNGTILKCAIVLNQKFPQRLVLKVRHENYNITGKMLPFHSGYETTKDMRKGHPLNGNTIYENLANHLSLSEVK</sequence>
<reference evidence="3" key="1">
    <citation type="journal article" date="2021" name="Microb. Physiol.">
        <title>Proteogenomic Insights into the Physiology of Marine, Sulfate-Reducing, Filamentous Desulfonema limicola and Desulfonema magnum.</title>
        <authorList>
            <person name="Schnaars V."/>
            <person name="Wohlbrand L."/>
            <person name="Scheve S."/>
            <person name="Hinrichs C."/>
            <person name="Reinhardt R."/>
            <person name="Rabus R."/>
        </authorList>
    </citation>
    <scope>NUCLEOTIDE SEQUENCE</scope>
    <source>
        <strain evidence="3">5ac10</strain>
    </source>
</reference>
<evidence type="ECO:0000313" key="3">
    <source>
        <dbReference type="EMBL" id="QTA80246.1"/>
    </source>
</evidence>
<dbReference type="Proteomes" id="UP000663720">
    <property type="component" value="Chromosome"/>
</dbReference>
<evidence type="ECO:0000256" key="1">
    <source>
        <dbReference type="ARBA" id="ARBA00023118"/>
    </source>
</evidence>
<evidence type="ECO:0000259" key="2">
    <source>
        <dbReference type="Pfam" id="PF03787"/>
    </source>
</evidence>
<name>A0A975GGE9_9BACT</name>
<feature type="domain" description="CRISPR type III-associated protein" evidence="2">
    <location>
        <begin position="28"/>
        <end position="190"/>
    </location>
</feature>
<proteinExistence type="predicted"/>
<protein>
    <submittedName>
        <fullName evidence="3">CRISPR type III-B/RAMP module RAMP protein</fullName>
    </submittedName>
</protein>
<dbReference type="KEGG" id="dli:dnl_25420"/>
<dbReference type="AlphaFoldDB" id="A0A975GGE9"/>
<dbReference type="EMBL" id="CP061799">
    <property type="protein sequence ID" value="QTA80246.1"/>
    <property type="molecule type" value="Genomic_DNA"/>
</dbReference>
<keyword evidence="4" id="KW-1185">Reference proteome</keyword>
<dbReference type="NCBIfam" id="TIGR01894">
    <property type="entry name" value="cas_TM1795_cmr1"/>
    <property type="match status" value="1"/>
</dbReference>
<gene>
    <name evidence="3" type="ORF">dnl_25420</name>
</gene>
<dbReference type="GO" id="GO:0051607">
    <property type="term" value="P:defense response to virus"/>
    <property type="evidence" value="ECO:0007669"/>
    <property type="project" value="UniProtKB-KW"/>
</dbReference>
<evidence type="ECO:0000313" key="4">
    <source>
        <dbReference type="Proteomes" id="UP000663720"/>
    </source>
</evidence>
<dbReference type="RefSeq" id="WP_207691914.1">
    <property type="nucleotide sequence ID" value="NZ_CP061799.1"/>
</dbReference>
<organism evidence="3 4">
    <name type="scientific">Desulfonema limicola</name>
    <dbReference type="NCBI Taxonomy" id="45656"/>
    <lineage>
        <taxon>Bacteria</taxon>
        <taxon>Pseudomonadati</taxon>
        <taxon>Thermodesulfobacteriota</taxon>
        <taxon>Desulfobacteria</taxon>
        <taxon>Desulfobacterales</taxon>
        <taxon>Desulfococcaceae</taxon>
        <taxon>Desulfonema</taxon>
    </lineage>
</organism>
<dbReference type="InterPro" id="IPR007522">
    <property type="entry name" value="CRISPR-assoc_prot_TM1795"/>
</dbReference>
<accession>A0A975GGE9</accession>
<dbReference type="Pfam" id="PF03787">
    <property type="entry name" value="RAMPs"/>
    <property type="match status" value="1"/>
</dbReference>
<keyword evidence="1" id="KW-0051">Antiviral defense</keyword>
<dbReference type="InterPro" id="IPR005537">
    <property type="entry name" value="RAMP_III_fam"/>
</dbReference>